<gene>
    <name evidence="1" type="ORF">IPP15_03430</name>
</gene>
<evidence type="ECO:0000313" key="1">
    <source>
        <dbReference type="EMBL" id="MBK9981471.1"/>
    </source>
</evidence>
<evidence type="ECO:0000313" key="2">
    <source>
        <dbReference type="Proteomes" id="UP000808337"/>
    </source>
</evidence>
<proteinExistence type="predicted"/>
<name>A0A9D7ST09_9BACT</name>
<dbReference type="AlphaFoldDB" id="A0A9D7ST09"/>
<comment type="caution">
    <text evidence="1">The sequence shown here is derived from an EMBL/GenBank/DDBJ whole genome shotgun (WGS) entry which is preliminary data.</text>
</comment>
<protein>
    <submittedName>
        <fullName evidence="1">Uncharacterized protein</fullName>
    </submittedName>
</protein>
<reference evidence="1 2" key="1">
    <citation type="submission" date="2020-10" db="EMBL/GenBank/DDBJ databases">
        <title>Connecting structure to function with the recovery of over 1000 high-quality activated sludge metagenome-assembled genomes encoding full-length rRNA genes using long-read sequencing.</title>
        <authorList>
            <person name="Singleton C.M."/>
            <person name="Petriglieri F."/>
            <person name="Kristensen J.M."/>
            <person name="Kirkegaard R.H."/>
            <person name="Michaelsen T.Y."/>
            <person name="Andersen M.H."/>
            <person name="Karst S.M."/>
            <person name="Dueholm M.S."/>
            <person name="Nielsen P.H."/>
            <person name="Albertsen M."/>
        </authorList>
    </citation>
    <scope>NUCLEOTIDE SEQUENCE [LARGE SCALE GENOMIC DNA]</scope>
    <source>
        <strain evidence="1">Ribe_18-Q3-R11-54_MAXAC.273</strain>
    </source>
</reference>
<organism evidence="1 2">
    <name type="scientific">Candidatus Opimibacter skivensis</name>
    <dbReference type="NCBI Taxonomy" id="2982028"/>
    <lineage>
        <taxon>Bacteria</taxon>
        <taxon>Pseudomonadati</taxon>
        <taxon>Bacteroidota</taxon>
        <taxon>Saprospiria</taxon>
        <taxon>Saprospirales</taxon>
        <taxon>Saprospiraceae</taxon>
        <taxon>Candidatus Opimibacter</taxon>
    </lineage>
</organism>
<dbReference type="EMBL" id="JADKGY010000001">
    <property type="protein sequence ID" value="MBK9981471.1"/>
    <property type="molecule type" value="Genomic_DNA"/>
</dbReference>
<accession>A0A9D7ST09</accession>
<dbReference type="Proteomes" id="UP000808337">
    <property type="component" value="Unassembled WGS sequence"/>
</dbReference>
<sequence>MEEYKGLITKVERYQNILANTIAYRERWDSQLRAQITAELENMLKVSKLDGKIELQDKVRHLEFIVLSLGSEESGISEIINDKTDKPLIKNNGSLIYQQLFNGKVQVMIGYPYIEGFGEPHPPKIIGIYRPEEIKSPFLIRHMEDFIKEITQWEDFDDDDTPLARIGYQTSNLPNVKPPEV</sequence>